<dbReference type="Pfam" id="PF07992">
    <property type="entry name" value="Pyr_redox_2"/>
    <property type="match status" value="1"/>
</dbReference>
<dbReference type="PATRIC" id="fig|476272.21.peg.1445"/>
<dbReference type="InterPro" id="IPR051691">
    <property type="entry name" value="Metab_Enz_Cyan_OpOx_G3PDH"/>
</dbReference>
<sequence length="359" mass="38141">MRREVVIIGGGPAGLSAAIELAETGAQVLLIDENRQPGGQLFKQIHKFFGSRVHNAGIRGVDIGKKLLEETETLGVEVWLNSAAIGIFEERRVAVLRNGETVTVEAEAILICTGGAENALNFPGWTLPGVMGAGAAQTMVNVNHVLPGKNVLMVGSGNVGVIVTYQLLQAGANVVGIVEAAPKIGAYGVHAAKVRRAGVPFYLNHTIIRAEGESQVKRAVIAQLDQWTPIPGTEKAFDVDVVCIAAGLRPTSELAWMAGVKHIFVPELGGWMPQHSENMQTSVKGIYVAGDTAGVEEASTAMDEGRLAGISIAESLGYLTTKESADRQEETRQRLMALRMGPFGDKRRNAKDRIMGGGC</sequence>
<reference evidence="3 4" key="2">
    <citation type="submission" date="2009-02" db="EMBL/GenBank/DDBJ databases">
        <title>Draft genome sequence of Blautia hydrogenotrophica DSM 10507 (Ruminococcus hydrogenotrophicus DSM 10507).</title>
        <authorList>
            <person name="Sudarsanam P."/>
            <person name="Ley R."/>
            <person name="Guruge J."/>
            <person name="Turnbaugh P.J."/>
            <person name="Mahowald M."/>
            <person name="Liep D."/>
            <person name="Gordon J."/>
        </authorList>
    </citation>
    <scope>NUCLEOTIDE SEQUENCE [LARGE SCALE GENOMIC DNA]</scope>
    <source>
        <strain evidence="4">DSM 10507 / JCM 14656 / S5a33</strain>
    </source>
</reference>
<dbReference type="InterPro" id="IPR023753">
    <property type="entry name" value="FAD/NAD-binding_dom"/>
</dbReference>
<name>C0CMD1_BLAHS</name>
<dbReference type="AlphaFoldDB" id="C0CMD1"/>
<dbReference type="Gene3D" id="3.50.50.60">
    <property type="entry name" value="FAD/NAD(P)-binding domain"/>
    <property type="match status" value="2"/>
</dbReference>
<dbReference type="eggNOG" id="COG0446">
    <property type="taxonomic scope" value="Bacteria"/>
</dbReference>
<feature type="domain" description="FAD/NAD(P)-binding" evidence="2">
    <location>
        <begin position="4"/>
        <end position="305"/>
    </location>
</feature>
<evidence type="ECO:0000256" key="1">
    <source>
        <dbReference type="ARBA" id="ARBA00023002"/>
    </source>
</evidence>
<gene>
    <name evidence="3" type="ORF">RUMHYD_02012</name>
</gene>
<keyword evidence="4" id="KW-1185">Reference proteome</keyword>
<proteinExistence type="predicted"/>
<comment type="caution">
    <text evidence="3">The sequence shown here is derived from an EMBL/GenBank/DDBJ whole genome shotgun (WGS) entry which is preliminary data.</text>
</comment>
<protein>
    <recommendedName>
        <fullName evidence="2">FAD/NAD(P)-binding domain-containing protein</fullName>
    </recommendedName>
</protein>
<organism evidence="3 4">
    <name type="scientific">Blautia hydrogenotrophica (strain DSM 10507 / JCM 14656 / S5a33)</name>
    <name type="common">Ruminococcus hydrogenotrophicus</name>
    <dbReference type="NCBI Taxonomy" id="476272"/>
    <lineage>
        <taxon>Bacteria</taxon>
        <taxon>Bacillati</taxon>
        <taxon>Bacillota</taxon>
        <taxon>Clostridia</taxon>
        <taxon>Lachnospirales</taxon>
        <taxon>Lachnospiraceae</taxon>
        <taxon>Blautia</taxon>
    </lineage>
</organism>
<dbReference type="InterPro" id="IPR036188">
    <property type="entry name" value="FAD/NAD-bd_sf"/>
</dbReference>
<reference evidence="3 4" key="1">
    <citation type="submission" date="2009-01" db="EMBL/GenBank/DDBJ databases">
        <authorList>
            <person name="Fulton L."/>
            <person name="Clifton S."/>
            <person name="Fulton B."/>
            <person name="Xu J."/>
            <person name="Minx P."/>
            <person name="Pepin K.H."/>
            <person name="Johnson M."/>
            <person name="Bhonagiri V."/>
            <person name="Nash W.E."/>
            <person name="Mardis E.R."/>
            <person name="Wilson R.K."/>
        </authorList>
    </citation>
    <scope>NUCLEOTIDE SEQUENCE [LARGE SCALE GENOMIC DNA]</scope>
    <source>
        <strain evidence="4">DSM 10507 / JCM 14656 / S5a33</strain>
    </source>
</reference>
<accession>C0CMD1</accession>
<dbReference type="SUPFAM" id="SSF51905">
    <property type="entry name" value="FAD/NAD(P)-binding domain"/>
    <property type="match status" value="1"/>
</dbReference>
<dbReference type="RefSeq" id="WP_005948991.1">
    <property type="nucleotide sequence ID" value="NZ_CP136423.1"/>
</dbReference>
<dbReference type="PANTHER" id="PTHR42949">
    <property type="entry name" value="ANAEROBIC GLYCEROL-3-PHOSPHATE DEHYDROGENASE SUBUNIT B"/>
    <property type="match status" value="1"/>
</dbReference>
<evidence type="ECO:0000313" key="3">
    <source>
        <dbReference type="EMBL" id="EEG49084.1"/>
    </source>
</evidence>
<dbReference type="EMBL" id="ACBZ01000102">
    <property type="protein sequence ID" value="EEG49084.1"/>
    <property type="molecule type" value="Genomic_DNA"/>
</dbReference>
<dbReference type="GeneID" id="86820834"/>
<dbReference type="PRINTS" id="PR00368">
    <property type="entry name" value="FADPNR"/>
</dbReference>
<dbReference type="HOGENOM" id="CLU_030705_2_0_9"/>
<dbReference type="PRINTS" id="PR00469">
    <property type="entry name" value="PNDRDTASEII"/>
</dbReference>
<evidence type="ECO:0000259" key="2">
    <source>
        <dbReference type="Pfam" id="PF07992"/>
    </source>
</evidence>
<evidence type="ECO:0000313" key="4">
    <source>
        <dbReference type="Proteomes" id="UP000003100"/>
    </source>
</evidence>
<dbReference type="GO" id="GO:0016491">
    <property type="term" value="F:oxidoreductase activity"/>
    <property type="evidence" value="ECO:0007669"/>
    <property type="project" value="UniProtKB-KW"/>
</dbReference>
<keyword evidence="1" id="KW-0560">Oxidoreductase</keyword>
<dbReference type="PANTHER" id="PTHR42949:SF3">
    <property type="entry name" value="ANAEROBIC GLYCEROL-3-PHOSPHATE DEHYDROGENASE SUBUNIT B"/>
    <property type="match status" value="1"/>
</dbReference>
<dbReference type="Proteomes" id="UP000003100">
    <property type="component" value="Unassembled WGS sequence"/>
</dbReference>